<comment type="subcellular location">
    <subcellularLocation>
        <location evidence="1">Cell membrane</location>
        <topology evidence="1">Multi-pass membrane protein</topology>
    </subcellularLocation>
</comment>
<evidence type="ECO:0000256" key="6">
    <source>
        <dbReference type="ARBA" id="ARBA00023136"/>
    </source>
</evidence>
<evidence type="ECO:0000313" key="10">
    <source>
        <dbReference type="Proteomes" id="UP001595683"/>
    </source>
</evidence>
<evidence type="ECO:0000256" key="3">
    <source>
        <dbReference type="ARBA" id="ARBA00022475"/>
    </source>
</evidence>
<dbReference type="InterPro" id="IPR002656">
    <property type="entry name" value="Acyl_transf_3_dom"/>
</dbReference>
<feature type="transmembrane region" description="Helical" evidence="7">
    <location>
        <begin position="256"/>
        <end position="277"/>
    </location>
</feature>
<name>A0ABV7V3M7_9SPHN</name>
<feature type="transmembrane region" description="Helical" evidence="7">
    <location>
        <begin position="50"/>
        <end position="72"/>
    </location>
</feature>
<feature type="transmembrane region" description="Helical" evidence="7">
    <location>
        <begin position="149"/>
        <end position="165"/>
    </location>
</feature>
<keyword evidence="4 7" id="KW-0812">Transmembrane</keyword>
<accession>A0ABV7V3M7</accession>
<gene>
    <name evidence="9" type="ORF">ACFOOT_11500</name>
</gene>
<dbReference type="EMBL" id="JBHRYE010000017">
    <property type="protein sequence ID" value="MFC3672050.1"/>
    <property type="molecule type" value="Genomic_DNA"/>
</dbReference>
<keyword evidence="9" id="KW-0012">Acyltransferase</keyword>
<feature type="transmembrane region" description="Helical" evidence="7">
    <location>
        <begin position="126"/>
        <end position="144"/>
    </location>
</feature>
<feature type="transmembrane region" description="Helical" evidence="7">
    <location>
        <begin position="222"/>
        <end position="244"/>
    </location>
</feature>
<comment type="caution">
    <text evidence="9">The sequence shown here is derived from an EMBL/GenBank/DDBJ whole genome shotgun (WGS) entry which is preliminary data.</text>
</comment>
<dbReference type="RefSeq" id="WP_191323964.1">
    <property type="nucleotide sequence ID" value="NZ_BMZP01000006.1"/>
</dbReference>
<evidence type="ECO:0000313" key="9">
    <source>
        <dbReference type="EMBL" id="MFC3672050.1"/>
    </source>
</evidence>
<organism evidence="9 10">
    <name type="scientific">Novosphingobium pokkalii</name>
    <dbReference type="NCBI Taxonomy" id="1770194"/>
    <lineage>
        <taxon>Bacteria</taxon>
        <taxon>Pseudomonadati</taxon>
        <taxon>Pseudomonadota</taxon>
        <taxon>Alphaproteobacteria</taxon>
        <taxon>Sphingomonadales</taxon>
        <taxon>Sphingomonadaceae</taxon>
        <taxon>Novosphingobium</taxon>
    </lineage>
</organism>
<evidence type="ECO:0000259" key="8">
    <source>
        <dbReference type="Pfam" id="PF01757"/>
    </source>
</evidence>
<dbReference type="GO" id="GO:0016746">
    <property type="term" value="F:acyltransferase activity"/>
    <property type="evidence" value="ECO:0007669"/>
    <property type="project" value="UniProtKB-KW"/>
</dbReference>
<dbReference type="PANTHER" id="PTHR40074:SF2">
    <property type="entry name" value="O-ACETYLTRANSFERASE WECH"/>
    <property type="match status" value="1"/>
</dbReference>
<evidence type="ECO:0000256" key="5">
    <source>
        <dbReference type="ARBA" id="ARBA00022989"/>
    </source>
</evidence>
<comment type="similarity">
    <text evidence="2">Belongs to the acyltransferase 3 family.</text>
</comment>
<dbReference type="Proteomes" id="UP001595683">
    <property type="component" value="Unassembled WGS sequence"/>
</dbReference>
<evidence type="ECO:0000256" key="7">
    <source>
        <dbReference type="SAM" id="Phobius"/>
    </source>
</evidence>
<dbReference type="Pfam" id="PF01757">
    <property type="entry name" value="Acyl_transf_3"/>
    <property type="match status" value="1"/>
</dbReference>
<evidence type="ECO:0000256" key="2">
    <source>
        <dbReference type="ARBA" id="ARBA00007400"/>
    </source>
</evidence>
<reference evidence="10" key="1">
    <citation type="journal article" date="2019" name="Int. J. Syst. Evol. Microbiol.">
        <title>The Global Catalogue of Microorganisms (GCM) 10K type strain sequencing project: providing services to taxonomists for standard genome sequencing and annotation.</title>
        <authorList>
            <consortium name="The Broad Institute Genomics Platform"/>
            <consortium name="The Broad Institute Genome Sequencing Center for Infectious Disease"/>
            <person name="Wu L."/>
            <person name="Ma J."/>
        </authorList>
    </citation>
    <scope>NUCLEOTIDE SEQUENCE [LARGE SCALE GENOMIC DNA]</scope>
    <source>
        <strain evidence="10">KCTC 42224</strain>
    </source>
</reference>
<feature type="transmembrane region" description="Helical" evidence="7">
    <location>
        <begin position="84"/>
        <end position="106"/>
    </location>
</feature>
<feature type="domain" description="Acyltransferase 3" evidence="8">
    <location>
        <begin position="11"/>
        <end position="298"/>
    </location>
</feature>
<keyword evidence="10" id="KW-1185">Reference proteome</keyword>
<evidence type="ECO:0000256" key="4">
    <source>
        <dbReference type="ARBA" id="ARBA00022692"/>
    </source>
</evidence>
<keyword evidence="6 7" id="KW-0472">Membrane</keyword>
<keyword evidence="3" id="KW-1003">Cell membrane</keyword>
<sequence length="338" mass="36707">MNEKVSSQRILWIDGAKGIAILLVVLAHVWRGLHDAGMLDWNAAYATADFTIYAFHMPAFFLLAGLTTPHSLRKGAPGFLRSKVVTVAYPYFLWSLIQGLIMVALARITNGKVSLSDLLAIPYRPMAQFWFLYTLFVFQVAIAVFKPRVLLALSIVCFVATQFLFKYDTTLFNIGHFALFFAAGAALSDQLLVIPTRVSVWIAAAAFALLAIAYHFTTLYYLNIAVLPLALAGCLLVASSAVTAAPKAIGPTLGKLGQYSMSIYVMHIMAASGMRIALRKAGLPPYGEIYLVAGTLAGILLPIAGHAVLARANLLWLFGLGKRRKASHAQTETLAIQS</sequence>
<keyword evidence="5 7" id="KW-1133">Transmembrane helix</keyword>
<feature type="transmembrane region" description="Helical" evidence="7">
    <location>
        <begin position="289"/>
        <end position="318"/>
    </location>
</feature>
<proteinExistence type="inferred from homology"/>
<feature type="transmembrane region" description="Helical" evidence="7">
    <location>
        <begin position="12"/>
        <end position="30"/>
    </location>
</feature>
<feature type="transmembrane region" description="Helical" evidence="7">
    <location>
        <begin position="200"/>
        <end position="216"/>
    </location>
</feature>
<evidence type="ECO:0000256" key="1">
    <source>
        <dbReference type="ARBA" id="ARBA00004651"/>
    </source>
</evidence>
<keyword evidence="9" id="KW-0808">Transferase</keyword>
<protein>
    <submittedName>
        <fullName evidence="9">Acyltransferase family protein</fullName>
    </submittedName>
</protein>
<dbReference type="PANTHER" id="PTHR40074">
    <property type="entry name" value="O-ACETYLTRANSFERASE WECH"/>
    <property type="match status" value="1"/>
</dbReference>